<dbReference type="PROSITE" id="PS51635">
    <property type="entry name" value="PNPLA"/>
    <property type="match status" value="1"/>
</dbReference>
<dbReference type="RefSeq" id="WP_115271215.1">
    <property type="nucleotide sequence ID" value="NZ_UGGU01000003.1"/>
</dbReference>
<keyword evidence="4" id="KW-0238">DNA-binding</keyword>
<feature type="active site" description="Proton acceptor" evidence="5">
    <location>
        <position position="213"/>
    </location>
</feature>
<dbReference type="OrthoDB" id="9770965at2"/>
<keyword evidence="9" id="KW-1185">Reference proteome</keyword>
<evidence type="ECO:0000259" key="6">
    <source>
        <dbReference type="PROSITE" id="PS50039"/>
    </source>
</evidence>
<dbReference type="PANTHER" id="PTHR14226">
    <property type="entry name" value="NEUROPATHY TARGET ESTERASE/SWISS CHEESE D.MELANOGASTER"/>
    <property type="match status" value="1"/>
</dbReference>
<keyword evidence="3 5" id="KW-0443">Lipid metabolism</keyword>
<dbReference type="GO" id="GO:0016787">
    <property type="term" value="F:hydrolase activity"/>
    <property type="evidence" value="ECO:0007669"/>
    <property type="project" value="UniProtKB-UniRule"/>
</dbReference>
<dbReference type="EMBL" id="UGGU01000003">
    <property type="protein sequence ID" value="STO32256.1"/>
    <property type="molecule type" value="Genomic_DNA"/>
</dbReference>
<feature type="domain" description="PNPLA" evidence="7">
    <location>
        <begin position="11"/>
        <end position="226"/>
    </location>
</feature>
<evidence type="ECO:0000256" key="2">
    <source>
        <dbReference type="ARBA" id="ARBA00022963"/>
    </source>
</evidence>
<evidence type="ECO:0000256" key="5">
    <source>
        <dbReference type="PROSITE-ProRule" id="PRU01161"/>
    </source>
</evidence>
<reference evidence="8 9" key="1">
    <citation type="submission" date="2018-06" db="EMBL/GenBank/DDBJ databases">
        <authorList>
            <consortium name="Pathogen Informatics"/>
            <person name="Doyle S."/>
        </authorList>
    </citation>
    <scope>NUCLEOTIDE SEQUENCE [LARGE SCALE GENOMIC DNA]</scope>
    <source>
        <strain evidence="8 9">NCTC10723</strain>
    </source>
</reference>
<dbReference type="InterPro" id="IPR002641">
    <property type="entry name" value="PNPLA_dom"/>
</dbReference>
<evidence type="ECO:0000259" key="7">
    <source>
        <dbReference type="PROSITE" id="PS51635"/>
    </source>
</evidence>
<dbReference type="GO" id="GO:0003700">
    <property type="term" value="F:DNA-binding transcription factor activity"/>
    <property type="evidence" value="ECO:0007669"/>
    <property type="project" value="InterPro"/>
</dbReference>
<gene>
    <name evidence="8" type="ORF">NCTC10723_01749</name>
</gene>
<organism evidence="8 9">
    <name type="scientific">Fusobacterium necrogenes</name>
    <dbReference type="NCBI Taxonomy" id="858"/>
    <lineage>
        <taxon>Bacteria</taxon>
        <taxon>Fusobacteriati</taxon>
        <taxon>Fusobacteriota</taxon>
        <taxon>Fusobacteriia</taxon>
        <taxon>Fusobacteriales</taxon>
        <taxon>Fusobacteriaceae</taxon>
        <taxon>Fusobacterium</taxon>
    </lineage>
</organism>
<sequence>MKRNGLKIGLALSGGGMRAIIFHLGVLKYLAEKKLLENVEYVSSVSGGSITLALMYTNNNMHWVSSDEYIDRVLPSIRRMILSEDIERRFILRSIIDIPHILDTKCKKLANTMKIFWGMNGKLGELPKNPRWDINAVTYETGKRFFFSQERCGDNRIGYFYGEELDIAEAVAASAGFPILIGMYELKRDNFEWFDRYGEKKIEPSKGKLHLWDGGIYDNLGLEPIFQRILREDEKVNYYIVSDAGAGSKEFVVYRKIFGRVRALKRLLDISMEQVDSLNSRFYKEYIEREKNGVYIRIGESAFEILKDREMEEWRKLKRINNSLSIKECRWAECYPTNLKKPKEEEFDKLLRHGYESMLLKSL</sequence>
<evidence type="ECO:0000313" key="9">
    <source>
        <dbReference type="Proteomes" id="UP000255328"/>
    </source>
</evidence>
<dbReference type="GO" id="GO:0043565">
    <property type="term" value="F:sequence-specific DNA binding"/>
    <property type="evidence" value="ECO:0007669"/>
    <property type="project" value="InterPro"/>
</dbReference>
<comment type="caution">
    <text evidence="5">Lacks conserved residue(s) required for the propagation of feature annotation.</text>
</comment>
<dbReference type="InterPro" id="IPR050301">
    <property type="entry name" value="NTE"/>
</dbReference>
<evidence type="ECO:0000256" key="3">
    <source>
        <dbReference type="ARBA" id="ARBA00023098"/>
    </source>
</evidence>
<accession>A0A377GZA9</accession>
<dbReference type="InterPro" id="IPR001766">
    <property type="entry name" value="Fork_head_dom"/>
</dbReference>
<feature type="short sequence motif" description="DGA/G" evidence="5">
    <location>
        <begin position="213"/>
        <end position="215"/>
    </location>
</feature>
<feature type="active site" description="Nucleophile" evidence="5">
    <location>
        <position position="46"/>
    </location>
</feature>
<dbReference type="PANTHER" id="PTHR14226:SF78">
    <property type="entry name" value="SLR0060 PROTEIN"/>
    <property type="match status" value="1"/>
</dbReference>
<dbReference type="Gene3D" id="3.40.1090.10">
    <property type="entry name" value="Cytosolic phospholipase A2 catalytic domain"/>
    <property type="match status" value="1"/>
</dbReference>
<dbReference type="AlphaFoldDB" id="A0A377GZA9"/>
<dbReference type="Proteomes" id="UP000255328">
    <property type="component" value="Unassembled WGS sequence"/>
</dbReference>
<feature type="domain" description="Fork-head" evidence="6">
    <location>
        <begin position="156"/>
        <end position="248"/>
    </location>
</feature>
<keyword evidence="2 5" id="KW-0442">Lipid degradation</keyword>
<dbReference type="InterPro" id="IPR016035">
    <property type="entry name" value="Acyl_Trfase/lysoPLipase"/>
</dbReference>
<evidence type="ECO:0000256" key="1">
    <source>
        <dbReference type="ARBA" id="ARBA00022801"/>
    </source>
</evidence>
<dbReference type="Pfam" id="PF01734">
    <property type="entry name" value="Patatin"/>
    <property type="match status" value="1"/>
</dbReference>
<dbReference type="PROSITE" id="PS50039">
    <property type="entry name" value="FORK_HEAD_3"/>
    <property type="match status" value="1"/>
</dbReference>
<evidence type="ECO:0000256" key="4">
    <source>
        <dbReference type="ARBA" id="ARBA00023125"/>
    </source>
</evidence>
<dbReference type="GO" id="GO:0016042">
    <property type="term" value="P:lipid catabolic process"/>
    <property type="evidence" value="ECO:0007669"/>
    <property type="project" value="UniProtKB-UniRule"/>
</dbReference>
<dbReference type="SUPFAM" id="SSF52151">
    <property type="entry name" value="FabD/lysophospholipase-like"/>
    <property type="match status" value="1"/>
</dbReference>
<name>A0A377GZA9_9FUSO</name>
<evidence type="ECO:0000313" key="8">
    <source>
        <dbReference type="EMBL" id="STO32256.1"/>
    </source>
</evidence>
<keyword evidence="1 5" id="KW-0378">Hydrolase</keyword>
<proteinExistence type="predicted"/>
<protein>
    <submittedName>
        <fullName evidence="8">Patatin-like phospholipase</fullName>
    </submittedName>
</protein>